<accession>A0A5C1AB66</accession>
<dbReference type="EMBL" id="CP042425">
    <property type="protein sequence ID" value="QEL15467.1"/>
    <property type="molecule type" value="Genomic_DNA"/>
</dbReference>
<keyword evidence="2" id="KW-1185">Reference proteome</keyword>
<dbReference type="InterPro" id="IPR038713">
    <property type="entry name" value="Terminase_Gp1_N_sf"/>
</dbReference>
<dbReference type="Pfam" id="PF03592">
    <property type="entry name" value="Terminase_2"/>
    <property type="match status" value="1"/>
</dbReference>
<evidence type="ECO:0000313" key="2">
    <source>
        <dbReference type="Proteomes" id="UP000324974"/>
    </source>
</evidence>
<dbReference type="Proteomes" id="UP000324974">
    <property type="component" value="Chromosome"/>
</dbReference>
<organism evidence="1 2">
    <name type="scientific">Limnoglobus roseus</name>
    <dbReference type="NCBI Taxonomy" id="2598579"/>
    <lineage>
        <taxon>Bacteria</taxon>
        <taxon>Pseudomonadati</taxon>
        <taxon>Planctomycetota</taxon>
        <taxon>Planctomycetia</taxon>
        <taxon>Gemmatales</taxon>
        <taxon>Gemmataceae</taxon>
        <taxon>Limnoglobus</taxon>
    </lineage>
</organism>
<protein>
    <recommendedName>
        <fullName evidence="3">Terminase small subunit</fullName>
    </recommendedName>
</protein>
<sequence>MSTEPDASDTAREARLRRFVDEYVIDHNAVRAYLEAFGRTTATGRPRSYNAACVEASKLLKTPEVRAEVRAAQHAADGRT</sequence>
<dbReference type="InterPro" id="IPR005335">
    <property type="entry name" value="Terminase_ssu"/>
</dbReference>
<gene>
    <name evidence="1" type="ORF">PX52LOC_02388</name>
</gene>
<dbReference type="OrthoDB" id="8227562at2"/>
<evidence type="ECO:0000313" key="1">
    <source>
        <dbReference type="EMBL" id="QEL15467.1"/>
    </source>
</evidence>
<dbReference type="GO" id="GO:0051276">
    <property type="term" value="P:chromosome organization"/>
    <property type="evidence" value="ECO:0007669"/>
    <property type="project" value="InterPro"/>
</dbReference>
<proteinExistence type="predicted"/>
<dbReference type="AlphaFoldDB" id="A0A5C1AB66"/>
<dbReference type="KEGG" id="lrs:PX52LOC_02388"/>
<name>A0A5C1AB66_9BACT</name>
<dbReference type="Gene3D" id="1.10.10.1400">
    <property type="entry name" value="Terminase, small subunit, N-terminal DNA-binding domain, HTH motif"/>
    <property type="match status" value="1"/>
</dbReference>
<evidence type="ECO:0008006" key="3">
    <source>
        <dbReference type="Google" id="ProtNLM"/>
    </source>
</evidence>
<reference evidence="2" key="1">
    <citation type="submission" date="2019-08" db="EMBL/GenBank/DDBJ databases">
        <title>Limnoglobus roseus gen. nov., sp. nov., a novel freshwater planctomycete with a giant genome from the family Gemmataceae.</title>
        <authorList>
            <person name="Kulichevskaya I.S."/>
            <person name="Naumoff D.G."/>
            <person name="Miroshnikov K."/>
            <person name="Ivanova A."/>
            <person name="Philippov D.A."/>
            <person name="Hakobyan A."/>
            <person name="Rijpstra I.C."/>
            <person name="Sinninghe Damste J.S."/>
            <person name="Liesack W."/>
            <person name="Dedysh S.N."/>
        </authorList>
    </citation>
    <scope>NUCLEOTIDE SEQUENCE [LARGE SCALE GENOMIC DNA]</scope>
    <source>
        <strain evidence="2">PX52</strain>
    </source>
</reference>